<feature type="region of interest" description="Disordered" evidence="2">
    <location>
        <begin position="185"/>
        <end position="212"/>
    </location>
</feature>
<dbReference type="SUPFAM" id="SSF103088">
    <property type="entry name" value="OmpA-like"/>
    <property type="match status" value="1"/>
</dbReference>
<dbReference type="InterPro" id="IPR036737">
    <property type="entry name" value="OmpA-like_sf"/>
</dbReference>
<evidence type="ECO:0000313" key="5">
    <source>
        <dbReference type="EMBL" id="MBZ4185004.1"/>
    </source>
</evidence>
<evidence type="ECO:0000256" key="3">
    <source>
        <dbReference type="SAM" id="Phobius"/>
    </source>
</evidence>
<dbReference type="NCBIfam" id="NF006547">
    <property type="entry name" value="PRK09040.1"/>
    <property type="match status" value="1"/>
</dbReference>
<evidence type="ECO:0000256" key="1">
    <source>
        <dbReference type="PROSITE-ProRule" id="PRU00473"/>
    </source>
</evidence>
<dbReference type="PANTHER" id="PTHR30329:SF21">
    <property type="entry name" value="LIPOPROTEIN YIAD-RELATED"/>
    <property type="match status" value="1"/>
</dbReference>
<dbReference type="PANTHER" id="PTHR30329">
    <property type="entry name" value="STATOR ELEMENT OF FLAGELLAR MOTOR COMPLEX"/>
    <property type="match status" value="1"/>
</dbReference>
<dbReference type="InterPro" id="IPR050330">
    <property type="entry name" value="Bact_OuterMem_StrucFunc"/>
</dbReference>
<dbReference type="Gene3D" id="3.30.1330.60">
    <property type="entry name" value="OmpA-like domain"/>
    <property type="match status" value="1"/>
</dbReference>
<dbReference type="EMBL" id="JAIQDJ010000001">
    <property type="protein sequence ID" value="MBZ4185004.1"/>
    <property type="molecule type" value="Genomic_DNA"/>
</dbReference>
<dbReference type="PROSITE" id="PS51123">
    <property type="entry name" value="OMPA_2"/>
    <property type="match status" value="1"/>
</dbReference>
<dbReference type="InterPro" id="IPR006665">
    <property type="entry name" value="OmpA-like"/>
</dbReference>
<protein>
    <submittedName>
        <fullName evidence="5">OmpA family protein</fullName>
    </submittedName>
</protein>
<keyword evidence="3" id="KW-1133">Transmembrane helix</keyword>
<organism evidence="5 6">
    <name type="scientific">Thermomonas beijingensis</name>
    <dbReference type="NCBI Taxonomy" id="2872701"/>
    <lineage>
        <taxon>Bacteria</taxon>
        <taxon>Pseudomonadati</taxon>
        <taxon>Pseudomonadota</taxon>
        <taxon>Gammaproteobacteria</taxon>
        <taxon>Lysobacterales</taxon>
        <taxon>Lysobacteraceae</taxon>
        <taxon>Thermomonas</taxon>
    </lineage>
</organism>
<evidence type="ECO:0000256" key="2">
    <source>
        <dbReference type="SAM" id="MobiDB-lite"/>
    </source>
</evidence>
<evidence type="ECO:0000313" key="6">
    <source>
        <dbReference type="Proteomes" id="UP001430290"/>
    </source>
</evidence>
<evidence type="ECO:0000259" key="4">
    <source>
        <dbReference type="PROSITE" id="PS51123"/>
    </source>
</evidence>
<keyword evidence="6" id="KW-1185">Reference proteome</keyword>
<sequence length="212" mass="22947">MSMELDDDALEQGPPIWAAFGDLMAVLLGVFVLILVGVIGVQLHLETRLRDEIQQRTLADQRRRALEQALAAPLAEGRITLVDGRIGIRGSVLFARNSDALQPEGLAVLTSLAGPLTDYLHARSEILMVSGFTDDQPVHADNRHFADNWELSAQRSLTVTRALIAAGVPAQSIFSAAFGAQQPVASNADAAGRTRNRRVEIAPMPRPQTTHD</sequence>
<keyword evidence="3" id="KW-0812">Transmembrane</keyword>
<accession>A0ABS7TAX7</accession>
<keyword evidence="1 3" id="KW-0472">Membrane</keyword>
<reference evidence="5" key="1">
    <citation type="submission" date="2021-09" db="EMBL/GenBank/DDBJ databases">
        <authorList>
            <person name="Wu T."/>
            <person name="Guo S.Z."/>
        </authorList>
    </citation>
    <scope>NUCLEOTIDE SEQUENCE</scope>
    <source>
        <strain evidence="5">RSS-23</strain>
    </source>
</reference>
<dbReference type="RefSeq" id="WP_223626030.1">
    <property type="nucleotide sequence ID" value="NZ_JAIQDJ010000001.1"/>
</dbReference>
<dbReference type="Pfam" id="PF00691">
    <property type="entry name" value="OmpA"/>
    <property type="match status" value="1"/>
</dbReference>
<proteinExistence type="predicted"/>
<dbReference type="Proteomes" id="UP001430290">
    <property type="component" value="Unassembled WGS sequence"/>
</dbReference>
<feature type="transmembrane region" description="Helical" evidence="3">
    <location>
        <begin position="16"/>
        <end position="41"/>
    </location>
</feature>
<gene>
    <name evidence="5" type="ORF">K7B09_01525</name>
</gene>
<feature type="domain" description="OmpA-like" evidence="4">
    <location>
        <begin position="82"/>
        <end position="207"/>
    </location>
</feature>
<name>A0ABS7TAX7_9GAMM</name>
<dbReference type="CDD" id="cd07185">
    <property type="entry name" value="OmpA_C-like"/>
    <property type="match status" value="1"/>
</dbReference>
<comment type="caution">
    <text evidence="5">The sequence shown here is derived from an EMBL/GenBank/DDBJ whole genome shotgun (WGS) entry which is preliminary data.</text>
</comment>